<dbReference type="AlphaFoldDB" id="A0A6C0IL01"/>
<dbReference type="PANTHER" id="PTHR10799">
    <property type="entry name" value="SNF2/RAD54 HELICASE FAMILY"/>
    <property type="match status" value="1"/>
</dbReference>
<protein>
    <recommendedName>
        <fullName evidence="1">Helicase ATP-binding domain-containing protein</fullName>
    </recommendedName>
</protein>
<dbReference type="InterPro" id="IPR014001">
    <property type="entry name" value="Helicase_ATP-bd"/>
</dbReference>
<feature type="domain" description="Helicase ATP-binding" evidence="1">
    <location>
        <begin position="206"/>
        <end position="478"/>
    </location>
</feature>
<proteinExistence type="predicted"/>
<dbReference type="Pfam" id="PF00271">
    <property type="entry name" value="Helicase_C"/>
    <property type="match status" value="1"/>
</dbReference>
<evidence type="ECO:0000259" key="1">
    <source>
        <dbReference type="SMART" id="SM00487"/>
    </source>
</evidence>
<dbReference type="InterPro" id="IPR027417">
    <property type="entry name" value="P-loop_NTPase"/>
</dbReference>
<dbReference type="InterPro" id="IPR001650">
    <property type="entry name" value="Helicase_C-like"/>
</dbReference>
<evidence type="ECO:0000313" key="2">
    <source>
        <dbReference type="EMBL" id="QHT93652.1"/>
    </source>
</evidence>
<dbReference type="Gene3D" id="3.40.50.300">
    <property type="entry name" value="P-loop containing nucleotide triphosphate hydrolases"/>
    <property type="match status" value="2"/>
</dbReference>
<dbReference type="SMART" id="SM00487">
    <property type="entry name" value="DEXDc"/>
    <property type="match status" value="1"/>
</dbReference>
<sequence>MSLEQIKEQLKRKPRATKYSEVFVNIEVAREQGNDGSDLIVDREDIMKRLKKRGLVKVVEQGEQPSFSREDILDDEEELNNASSAKKDMMKRLTSKKRIELKDVTQLKGDDEHRDITQSTVRKTNPLVKGVAELPIEKWVDVKNQPVIDRLPPPLPMPTLRVSGFYLNNRKKFVNFINSYFKEYREEILNDEISISCDDIGKDDNPEFKLLIHQRIVRDYLNLYSPYRGLLLYHGLGSGKTCSSIAIAEGMKSSKKVIIMTPASLKRNYIEEIKKCGDTLYKKEQYWEWVPLNANSNTLDTLSTALGITVAYLKKKKGVWMVDHKKDNNLDKLSAKQIMSIDEQLDEMIKTKYQFINYNGLRREKLKSMTDNYKNNIFDHSVVVIDEVHNFISRISNKIDKEKPVNHDKDGDPEKFPISLALVLYEMLMNAEDIRIVFLTGTPIINYPNEIGILYNMLRGYIKTWNFTLKTNEGYNTVKSKLENVIGRDRHMDYFEYSKNNVLSITRNPLGFERSSVKGQYVGVKDTITNERGEISDEDFKRRIMSILENNDLQVERGTVKINVYKALPDTLKEFETMFLGDNGIVKNADLFKKRILGLTSYFRSAQEGLLPRYEPISDFKVIKIPMSEYQIGLYETARSAERKEDLKRRSKKAGVDKDGLYAEPTSSYRIFSRLYCNFVMPNPPGRPLPNDGNMGDSYRKTLAETDKKGSNDLEETEGNDIEGDVMISKNADSTYNERIQGAIKYLKEHENEVFSREALEIYSPKFLHILENITDKEHVGLHLLYSQFRTLEGIGLFKMVLDYNGYTQFKIKKGSDGVWHLDIAEEDRGKPTYALYTGTESSEEKEIIRNIYNSNWDPNLPITQTLREIANNNHMGEIIKVLMITASGSEGINLRSTRYVHIMEPYWHPTRKDQVIGRARRICSHKALPEEYQDVTVFLYLMTITPEQEADISKDTKLHDKSKLKYPTDGENSKMEYRLVTSDEALFEISTIKERITSNITRVIKEAAIDCATYSRRGNKEQLECVQYGEPRVSEISFTPDIAKQPTGAFENKNKITKKWEGRPYYYEGKTYIHRQMGPDNANLYDAESYYQSLENPNIEPQLIATEEKKGNKYIVKSVM</sequence>
<organism evidence="2">
    <name type="scientific">viral metagenome</name>
    <dbReference type="NCBI Taxonomy" id="1070528"/>
    <lineage>
        <taxon>unclassified sequences</taxon>
        <taxon>metagenomes</taxon>
        <taxon>organismal metagenomes</taxon>
    </lineage>
</organism>
<dbReference type="SUPFAM" id="SSF52540">
    <property type="entry name" value="P-loop containing nucleoside triphosphate hydrolases"/>
    <property type="match status" value="2"/>
</dbReference>
<accession>A0A6C0IL01</accession>
<reference evidence="2" key="1">
    <citation type="journal article" date="2020" name="Nature">
        <title>Giant virus diversity and host interactions through global metagenomics.</title>
        <authorList>
            <person name="Schulz F."/>
            <person name="Roux S."/>
            <person name="Paez-Espino D."/>
            <person name="Jungbluth S."/>
            <person name="Walsh D.A."/>
            <person name="Denef V.J."/>
            <person name="McMahon K.D."/>
            <person name="Konstantinidis K.T."/>
            <person name="Eloe-Fadrosh E.A."/>
            <person name="Kyrpides N.C."/>
            <person name="Woyke T."/>
        </authorList>
    </citation>
    <scope>NUCLEOTIDE SEQUENCE</scope>
    <source>
        <strain evidence="2">GVMAG-M-3300024252-29</strain>
    </source>
</reference>
<dbReference type="EMBL" id="MN740209">
    <property type="protein sequence ID" value="QHT93652.1"/>
    <property type="molecule type" value="Genomic_DNA"/>
</dbReference>
<name>A0A6C0IL01_9ZZZZ</name>